<dbReference type="GO" id="GO:0043546">
    <property type="term" value="F:molybdopterin cofactor binding"/>
    <property type="evidence" value="ECO:0007669"/>
    <property type="project" value="InterPro"/>
</dbReference>
<dbReference type="RefSeq" id="WP_244543784.1">
    <property type="nucleotide sequence ID" value="NZ_FOAN01000003.1"/>
</dbReference>
<dbReference type="Gene3D" id="2.40.40.20">
    <property type="match status" value="1"/>
</dbReference>
<dbReference type="GO" id="GO:0016491">
    <property type="term" value="F:oxidoreductase activity"/>
    <property type="evidence" value="ECO:0007669"/>
    <property type="project" value="InterPro"/>
</dbReference>
<dbReference type="CDD" id="cd02781">
    <property type="entry name" value="MopB_CT_Acetylene-hydratase"/>
    <property type="match status" value="1"/>
</dbReference>
<dbReference type="EMBL" id="FOAN01000003">
    <property type="protein sequence ID" value="SEL17986.1"/>
    <property type="molecule type" value="Genomic_DNA"/>
</dbReference>
<dbReference type="SUPFAM" id="SSF50692">
    <property type="entry name" value="ADC-like"/>
    <property type="match status" value="1"/>
</dbReference>
<dbReference type="InterPro" id="IPR036010">
    <property type="entry name" value="2Fe-2S_ferredoxin-like_sf"/>
</dbReference>
<dbReference type="AlphaFoldDB" id="A0A1H7N2Y3"/>
<dbReference type="InterPro" id="IPR001433">
    <property type="entry name" value="OxRdtase_FAD/NAD-bd"/>
</dbReference>
<feature type="domain" description="4Fe-4S Mo/W bis-MGD-type" evidence="7">
    <location>
        <begin position="7"/>
        <end position="62"/>
    </location>
</feature>
<dbReference type="InterPro" id="IPR050612">
    <property type="entry name" value="Prok_Mopterin_Oxidored"/>
</dbReference>
<evidence type="ECO:0000256" key="4">
    <source>
        <dbReference type="ARBA" id="ARBA00023014"/>
    </source>
</evidence>
<proteinExistence type="inferred from homology"/>
<dbReference type="PROSITE" id="PS51085">
    <property type="entry name" value="2FE2S_FER_2"/>
    <property type="match status" value="1"/>
</dbReference>
<dbReference type="SUPFAM" id="SSF63380">
    <property type="entry name" value="Riboflavin synthase domain-like"/>
    <property type="match status" value="1"/>
</dbReference>
<dbReference type="STRING" id="1036779.SAMN04515666_1034"/>
<sequence>MSDMRNAEIKEGYCTLCRSRCGSLNHVLDGRLVAVLPNPAHPTGAALCAKGRAAPELVDSPLRLTRPLKRTTPRGAEAPDWVEIDWPEALDTIAERLGTIRSETGAETVAFAVTTPSGTPMVDSFEWVERFIRCFGSPNLIYAVEICGWHKDFAQALTYGRGIGAADYDNADAIVLWGHNPTRTWLAQATRIAAARKRGATVAVVDPKRGGAGEGADLWLGIRPGADGALAMGAIRHLLMNRSYDDAFVRQWTNAPMLVDLSTGRLLRAQDLRADGADDAFVLLRPDGSPQAYDTHEALERPQDIVLDGEATLQGADGRAIVCATVMRLLAREAAAFTPEHVAGITGLSIDDLASFYGLFEGAPRLAYHSWTGVGQHSNATMIERAIGTLYALTGASDRSGGNVWTSAPPFRTVNDYGLLPEAQRRKALGLAELPLGPPAKGWITARDFCRSVLEGEPYRVRALMSFGTNFVVSQGDSARNCAALQALDFHVHVDMFMNPTAEQADIVLPASMPWEREALRLGFEITQDAVEHIQLRQAMVPPRGDVRADYDIAFDLACRLGHAEEFFGGSIEAGWNHQLKPLGLSVAQLRAQPGGTRVPQPNPERKYAAIRKEDGVAGFPTASRRIEIYSEQLLALGHPALPCHVEPASAAGRPAELPLLLSTAKSGWFVHSSHRHVASLRRKAPDPSVELSPAVAQARGIVAGDWVIVRTRDGEAKLRAKLEPTLPAGTVIAEFGWWEACTPLGRPGGAVTGPATRNINAILSDRDRDPISGSVPLRAVACEIIRDEAASRGWWTGERAFRIVSRRHEAEDVLAFGLAPVDGGSLSGFLPGQHVEVTEPGTGLSRSYSLTGPTENPTEYEIAVRQIAAGADGTPPGRMSTRLHELEPGSIVTLQPPAGIFTPPLTGTRPVILVAAGVGITPFVGYLAALARTLPEQRPPSVELVYICRNGAEQPFGDWLSTIAGRIPELRVIRAFTRPRPQDQLGRDFDHAGRPEIAGLGLVPGARRPLAYLCGPDGFVADTRAALASIGLPGFDVFSEVFVSQIDIPANLAPRRIMLQRSGASFDWSVQAGSLLDAAEAAGLSLPSGCRSGQCESCRLRVVSGTASHLSPYDGEPDDCLTCCAVPLSDLVLDA</sequence>
<dbReference type="PANTHER" id="PTHR43742:SF6">
    <property type="entry name" value="OXIDOREDUCTASE YYAE-RELATED"/>
    <property type="match status" value="1"/>
</dbReference>
<evidence type="ECO:0000259" key="7">
    <source>
        <dbReference type="PROSITE" id="PS51669"/>
    </source>
</evidence>
<dbReference type="CDD" id="cd00207">
    <property type="entry name" value="fer2"/>
    <property type="match status" value="1"/>
</dbReference>
<dbReference type="Gene3D" id="2.40.30.10">
    <property type="entry name" value="Translation factors"/>
    <property type="match status" value="1"/>
</dbReference>
<evidence type="ECO:0000256" key="3">
    <source>
        <dbReference type="ARBA" id="ARBA00023004"/>
    </source>
</evidence>
<dbReference type="InterPro" id="IPR039261">
    <property type="entry name" value="FNR_nucleotide-bd"/>
</dbReference>
<dbReference type="SUPFAM" id="SSF52343">
    <property type="entry name" value="Ferredoxin reductase-like, C-terminal NADP-linked domain"/>
    <property type="match status" value="1"/>
</dbReference>
<dbReference type="GO" id="GO:0018818">
    <property type="term" value="F:acetylene hydratase activity"/>
    <property type="evidence" value="ECO:0007669"/>
    <property type="project" value="InterPro"/>
</dbReference>
<dbReference type="Pfam" id="PF00111">
    <property type="entry name" value="Fer2"/>
    <property type="match status" value="1"/>
</dbReference>
<evidence type="ECO:0000256" key="1">
    <source>
        <dbReference type="ARBA" id="ARBA00010312"/>
    </source>
</evidence>
<dbReference type="SUPFAM" id="SSF53706">
    <property type="entry name" value="Formate dehydrogenase/DMSO reductase, domains 1-3"/>
    <property type="match status" value="1"/>
</dbReference>
<evidence type="ECO:0000256" key="2">
    <source>
        <dbReference type="ARBA" id="ARBA00022723"/>
    </source>
</evidence>
<evidence type="ECO:0000259" key="6">
    <source>
        <dbReference type="PROSITE" id="PS51384"/>
    </source>
</evidence>
<dbReference type="InterPro" id="IPR006656">
    <property type="entry name" value="Mopterin_OxRdtase"/>
</dbReference>
<dbReference type="Gene3D" id="3.10.20.30">
    <property type="match status" value="1"/>
</dbReference>
<dbReference type="InterPro" id="IPR037949">
    <property type="entry name" value="MopB_CT_Acetylene-hydratase"/>
</dbReference>
<keyword evidence="4" id="KW-0411">Iron-sulfur</keyword>
<protein>
    <submittedName>
        <fullName evidence="8">Anaerobic selenocysteine-containing dehydrogenase</fullName>
    </submittedName>
</protein>
<dbReference type="PROSITE" id="PS51384">
    <property type="entry name" value="FAD_FR"/>
    <property type="match status" value="1"/>
</dbReference>
<dbReference type="PANTHER" id="PTHR43742">
    <property type="entry name" value="TRIMETHYLAMINE-N-OXIDE REDUCTASE"/>
    <property type="match status" value="1"/>
</dbReference>
<dbReference type="Pfam" id="PF00970">
    <property type="entry name" value="FAD_binding_6"/>
    <property type="match status" value="1"/>
</dbReference>
<dbReference type="InterPro" id="IPR012675">
    <property type="entry name" value="Beta-grasp_dom_sf"/>
</dbReference>
<dbReference type="PRINTS" id="PR00410">
    <property type="entry name" value="PHEHYDRXLASE"/>
</dbReference>
<gene>
    <name evidence="8" type="ORF">SAMN04515666_1034</name>
</gene>
<dbReference type="Gene3D" id="3.40.50.740">
    <property type="match status" value="2"/>
</dbReference>
<dbReference type="InterPro" id="IPR006963">
    <property type="entry name" value="Mopterin_OxRdtase_4Fe-4S_dom"/>
</dbReference>
<keyword evidence="3" id="KW-0408">Iron</keyword>
<feature type="domain" description="2Fe-2S ferredoxin-type" evidence="5">
    <location>
        <begin position="1056"/>
        <end position="1136"/>
    </location>
</feature>
<keyword evidence="2" id="KW-0479">Metal-binding</keyword>
<dbReference type="InterPro" id="IPR006657">
    <property type="entry name" value="MoPterin_dinucl-bd_dom"/>
</dbReference>
<dbReference type="SMART" id="SM00926">
    <property type="entry name" value="Molybdop_Fe4S4"/>
    <property type="match status" value="1"/>
</dbReference>
<dbReference type="Gene3D" id="3.40.50.80">
    <property type="entry name" value="Nucleotide-binding domain of ferredoxin-NADP reductase (FNR) module"/>
    <property type="match status" value="1"/>
</dbReference>
<accession>A0A1H7N2Y3</accession>
<name>A0A1H7N2Y3_9HYPH</name>
<dbReference type="Pfam" id="PF04879">
    <property type="entry name" value="Molybdop_Fe4S4"/>
    <property type="match status" value="1"/>
</dbReference>
<dbReference type="GO" id="GO:0046872">
    <property type="term" value="F:metal ion binding"/>
    <property type="evidence" value="ECO:0007669"/>
    <property type="project" value="UniProtKB-KW"/>
</dbReference>
<dbReference type="PROSITE" id="PS51669">
    <property type="entry name" value="4FE4S_MOW_BIS_MGD"/>
    <property type="match status" value="1"/>
</dbReference>
<dbReference type="InterPro" id="IPR001041">
    <property type="entry name" value="2Fe-2S_ferredoxin-type"/>
</dbReference>
<dbReference type="InterPro" id="IPR009010">
    <property type="entry name" value="Asp_de-COase-like_dom_sf"/>
</dbReference>
<dbReference type="InterPro" id="IPR008333">
    <property type="entry name" value="Cbr1-like_FAD-bd_dom"/>
</dbReference>
<dbReference type="InterPro" id="IPR017938">
    <property type="entry name" value="Riboflavin_synthase-like_b-brl"/>
</dbReference>
<dbReference type="Proteomes" id="UP000199664">
    <property type="component" value="Unassembled WGS sequence"/>
</dbReference>
<dbReference type="Pfam" id="PF00175">
    <property type="entry name" value="NAD_binding_1"/>
    <property type="match status" value="1"/>
</dbReference>
<comment type="similarity">
    <text evidence="1">Belongs to the prokaryotic molybdopterin-containing oxidoreductase family.</text>
</comment>
<keyword evidence="9" id="KW-1185">Reference proteome</keyword>
<dbReference type="Gene3D" id="2.20.25.90">
    <property type="entry name" value="ADC-like domains"/>
    <property type="match status" value="1"/>
</dbReference>
<evidence type="ECO:0000313" key="9">
    <source>
        <dbReference type="Proteomes" id="UP000199664"/>
    </source>
</evidence>
<dbReference type="Pfam" id="PF00384">
    <property type="entry name" value="Molybdopterin"/>
    <property type="match status" value="1"/>
</dbReference>
<dbReference type="SUPFAM" id="SSF54292">
    <property type="entry name" value="2Fe-2S ferredoxin-like"/>
    <property type="match status" value="1"/>
</dbReference>
<dbReference type="GO" id="GO:0051536">
    <property type="term" value="F:iron-sulfur cluster binding"/>
    <property type="evidence" value="ECO:0007669"/>
    <property type="project" value="UniProtKB-KW"/>
</dbReference>
<dbReference type="Pfam" id="PF01568">
    <property type="entry name" value="Molydop_binding"/>
    <property type="match status" value="1"/>
</dbReference>
<organism evidence="8 9">
    <name type="scientific">Bosea lupini</name>
    <dbReference type="NCBI Taxonomy" id="1036779"/>
    <lineage>
        <taxon>Bacteria</taxon>
        <taxon>Pseudomonadati</taxon>
        <taxon>Pseudomonadota</taxon>
        <taxon>Alphaproteobacteria</taxon>
        <taxon>Hyphomicrobiales</taxon>
        <taxon>Boseaceae</taxon>
        <taxon>Bosea</taxon>
    </lineage>
</organism>
<feature type="domain" description="FAD-binding FR-type" evidence="6">
    <location>
        <begin position="797"/>
        <end position="905"/>
    </location>
</feature>
<dbReference type="InterPro" id="IPR017927">
    <property type="entry name" value="FAD-bd_FR_type"/>
</dbReference>
<evidence type="ECO:0000259" key="5">
    <source>
        <dbReference type="PROSITE" id="PS51085"/>
    </source>
</evidence>
<evidence type="ECO:0000313" key="8">
    <source>
        <dbReference type="EMBL" id="SEL17986.1"/>
    </source>
</evidence>
<dbReference type="Gene3D" id="3.40.228.10">
    <property type="entry name" value="Dimethylsulfoxide Reductase, domain 2"/>
    <property type="match status" value="1"/>
</dbReference>
<reference evidence="9" key="1">
    <citation type="submission" date="2016-10" db="EMBL/GenBank/DDBJ databases">
        <authorList>
            <person name="Varghese N."/>
            <person name="Submissions S."/>
        </authorList>
    </citation>
    <scope>NUCLEOTIDE SEQUENCE [LARGE SCALE GENOMIC DNA]</scope>
    <source>
        <strain evidence="9">LMG 26383,CCUG 61248,R- 45681</strain>
    </source>
</reference>